<sequence length="101" mass="11642">MEWGNYVFTRFRCDHLPEQQQVDHSSHRPKVGWSKLSELDGMRWFEGKMAALSEGGVLGDDAEKTGGENVERRVKRSKNSRSFVLQDKKLYRAMIKIVGLT</sequence>
<reference evidence="1" key="1">
    <citation type="submission" date="2020-06" db="EMBL/GenBank/DDBJ databases">
        <authorList>
            <person name="Li T."/>
            <person name="Hu X."/>
            <person name="Zhang T."/>
            <person name="Song X."/>
            <person name="Zhang H."/>
            <person name="Dai N."/>
            <person name="Sheng W."/>
            <person name="Hou X."/>
            <person name="Wei L."/>
        </authorList>
    </citation>
    <scope>NUCLEOTIDE SEQUENCE</scope>
    <source>
        <strain evidence="1">G02</strain>
        <tissue evidence="1">Leaf</tissue>
    </source>
</reference>
<evidence type="ECO:0000313" key="1">
    <source>
        <dbReference type="EMBL" id="KAL0367656.1"/>
    </source>
</evidence>
<gene>
    <name evidence="1" type="ORF">Sradi_3655700</name>
</gene>
<proteinExistence type="predicted"/>
<dbReference type="EMBL" id="JACGWJ010000015">
    <property type="protein sequence ID" value="KAL0367656.1"/>
    <property type="molecule type" value="Genomic_DNA"/>
</dbReference>
<comment type="caution">
    <text evidence="1">The sequence shown here is derived from an EMBL/GenBank/DDBJ whole genome shotgun (WGS) entry which is preliminary data.</text>
</comment>
<reference evidence="1" key="2">
    <citation type="journal article" date="2024" name="Plant">
        <title>Genomic evolution and insights into agronomic trait innovations of Sesamum species.</title>
        <authorList>
            <person name="Miao H."/>
            <person name="Wang L."/>
            <person name="Qu L."/>
            <person name="Liu H."/>
            <person name="Sun Y."/>
            <person name="Le M."/>
            <person name="Wang Q."/>
            <person name="Wei S."/>
            <person name="Zheng Y."/>
            <person name="Lin W."/>
            <person name="Duan Y."/>
            <person name="Cao H."/>
            <person name="Xiong S."/>
            <person name="Wang X."/>
            <person name="Wei L."/>
            <person name="Li C."/>
            <person name="Ma Q."/>
            <person name="Ju M."/>
            <person name="Zhao R."/>
            <person name="Li G."/>
            <person name="Mu C."/>
            <person name="Tian Q."/>
            <person name="Mei H."/>
            <person name="Zhang T."/>
            <person name="Gao T."/>
            <person name="Zhang H."/>
        </authorList>
    </citation>
    <scope>NUCLEOTIDE SEQUENCE</scope>
    <source>
        <strain evidence="1">G02</strain>
    </source>
</reference>
<name>A0AAW2QIC8_SESRA</name>
<organism evidence="1">
    <name type="scientific">Sesamum radiatum</name>
    <name type="common">Black benniseed</name>
    <dbReference type="NCBI Taxonomy" id="300843"/>
    <lineage>
        <taxon>Eukaryota</taxon>
        <taxon>Viridiplantae</taxon>
        <taxon>Streptophyta</taxon>
        <taxon>Embryophyta</taxon>
        <taxon>Tracheophyta</taxon>
        <taxon>Spermatophyta</taxon>
        <taxon>Magnoliopsida</taxon>
        <taxon>eudicotyledons</taxon>
        <taxon>Gunneridae</taxon>
        <taxon>Pentapetalae</taxon>
        <taxon>asterids</taxon>
        <taxon>lamiids</taxon>
        <taxon>Lamiales</taxon>
        <taxon>Pedaliaceae</taxon>
        <taxon>Sesamum</taxon>
    </lineage>
</organism>
<protein>
    <submittedName>
        <fullName evidence="1">Uncharacterized protein</fullName>
    </submittedName>
</protein>
<dbReference type="AlphaFoldDB" id="A0AAW2QIC8"/>
<accession>A0AAW2QIC8</accession>